<sequence>MLFPLIISFVPLTAFFLSAIKADTETIHWEWRDLICQTNDKGKGNDKITEEPAQCTVALRETEQDTKRRKAPNGEGCFDEIVNGTTRTYCDLLCPKADTVYLIKRDPQAHRSCFVFFTHRLERRGENWFLWRENKCRHSQITFTARCEFLFGRREMPSDAELFNTLRKRNK</sequence>
<protein>
    <recommendedName>
        <fullName evidence="2">DUF7808 domain-containing protein</fullName>
    </recommendedName>
</protein>
<feature type="chain" id="PRO_5044766409" description="DUF7808 domain-containing protein" evidence="1">
    <location>
        <begin position="23"/>
        <end position="171"/>
    </location>
</feature>
<accession>A0ABD2IDU2</accession>
<evidence type="ECO:0000259" key="2">
    <source>
        <dbReference type="Pfam" id="PF25096"/>
    </source>
</evidence>
<keyword evidence="4" id="KW-1185">Reference proteome</keyword>
<dbReference type="Pfam" id="PF25096">
    <property type="entry name" value="DUF7808"/>
    <property type="match status" value="1"/>
</dbReference>
<gene>
    <name evidence="3" type="ORF">niasHS_015148</name>
</gene>
<keyword evidence="1" id="KW-0732">Signal</keyword>
<name>A0ABD2IDU2_HETSC</name>
<dbReference type="PANTHER" id="PTHR34493">
    <property type="entry name" value="PROTEIN CBG13422-RELATED"/>
    <property type="match status" value="1"/>
</dbReference>
<evidence type="ECO:0000256" key="1">
    <source>
        <dbReference type="SAM" id="SignalP"/>
    </source>
</evidence>
<organism evidence="3 4">
    <name type="scientific">Heterodera schachtii</name>
    <name type="common">Sugarbeet cyst nematode worm</name>
    <name type="synonym">Tylenchus schachtii</name>
    <dbReference type="NCBI Taxonomy" id="97005"/>
    <lineage>
        <taxon>Eukaryota</taxon>
        <taxon>Metazoa</taxon>
        <taxon>Ecdysozoa</taxon>
        <taxon>Nematoda</taxon>
        <taxon>Chromadorea</taxon>
        <taxon>Rhabditida</taxon>
        <taxon>Tylenchina</taxon>
        <taxon>Tylenchomorpha</taxon>
        <taxon>Tylenchoidea</taxon>
        <taxon>Heteroderidae</taxon>
        <taxon>Heteroderinae</taxon>
        <taxon>Heterodera</taxon>
    </lineage>
</organism>
<dbReference type="EMBL" id="JBICCN010000357">
    <property type="protein sequence ID" value="KAL3074318.1"/>
    <property type="molecule type" value="Genomic_DNA"/>
</dbReference>
<dbReference type="InterPro" id="IPR056710">
    <property type="entry name" value="DUF7808"/>
</dbReference>
<feature type="signal peptide" evidence="1">
    <location>
        <begin position="1"/>
        <end position="22"/>
    </location>
</feature>
<feature type="domain" description="DUF7808" evidence="2">
    <location>
        <begin position="28"/>
        <end position="165"/>
    </location>
</feature>
<evidence type="ECO:0000313" key="4">
    <source>
        <dbReference type="Proteomes" id="UP001620645"/>
    </source>
</evidence>
<evidence type="ECO:0000313" key="3">
    <source>
        <dbReference type="EMBL" id="KAL3074318.1"/>
    </source>
</evidence>
<comment type="caution">
    <text evidence="3">The sequence shown here is derived from an EMBL/GenBank/DDBJ whole genome shotgun (WGS) entry which is preliminary data.</text>
</comment>
<reference evidence="3 4" key="1">
    <citation type="submission" date="2024-10" db="EMBL/GenBank/DDBJ databases">
        <authorList>
            <person name="Kim D."/>
        </authorList>
    </citation>
    <scope>NUCLEOTIDE SEQUENCE [LARGE SCALE GENOMIC DNA]</scope>
    <source>
        <strain evidence="3">Taebaek</strain>
    </source>
</reference>
<dbReference type="AlphaFoldDB" id="A0ABD2IDU2"/>
<proteinExistence type="predicted"/>
<dbReference type="Proteomes" id="UP001620645">
    <property type="component" value="Unassembled WGS sequence"/>
</dbReference>